<evidence type="ECO:0000256" key="4">
    <source>
        <dbReference type="ARBA" id="ARBA00022679"/>
    </source>
</evidence>
<dbReference type="PANTHER" id="PTHR24422:SF21">
    <property type="entry name" value="CHEMOTAXIS PROTEIN METHYLTRANSFERASE 1"/>
    <property type="match status" value="1"/>
</dbReference>
<evidence type="ECO:0000313" key="8">
    <source>
        <dbReference type="Proteomes" id="UP000263957"/>
    </source>
</evidence>
<dbReference type="GO" id="GO:0032259">
    <property type="term" value="P:methylation"/>
    <property type="evidence" value="ECO:0007669"/>
    <property type="project" value="UniProtKB-KW"/>
</dbReference>
<dbReference type="PANTHER" id="PTHR24422">
    <property type="entry name" value="CHEMOTAXIS PROTEIN METHYLTRANSFERASE"/>
    <property type="match status" value="1"/>
</dbReference>
<dbReference type="InterPro" id="IPR029063">
    <property type="entry name" value="SAM-dependent_MTases_sf"/>
</dbReference>
<dbReference type="Pfam" id="PF01739">
    <property type="entry name" value="CheR"/>
    <property type="match status" value="1"/>
</dbReference>
<dbReference type="EC" id="2.1.1.80" evidence="2"/>
<dbReference type="AlphaFoldDB" id="A0A356W6Y6"/>
<dbReference type="InterPro" id="IPR000780">
    <property type="entry name" value="CheR_MeTrfase"/>
</dbReference>
<dbReference type="SMART" id="SM00138">
    <property type="entry name" value="MeTrc"/>
    <property type="match status" value="1"/>
</dbReference>
<dbReference type="InterPro" id="IPR050903">
    <property type="entry name" value="Bact_Chemotaxis_MeTrfase"/>
</dbReference>
<reference evidence="7 8" key="1">
    <citation type="journal article" date="2018" name="Nat. Biotechnol.">
        <title>A standardized bacterial taxonomy based on genome phylogeny substantially revises the tree of life.</title>
        <authorList>
            <person name="Parks D.H."/>
            <person name="Chuvochina M."/>
            <person name="Waite D.W."/>
            <person name="Rinke C."/>
            <person name="Skarshewski A."/>
            <person name="Chaumeil P.A."/>
            <person name="Hugenholtz P."/>
        </authorList>
    </citation>
    <scope>NUCLEOTIDE SEQUENCE [LARGE SCALE GENOMIC DNA]</scope>
    <source>
        <strain evidence="7">UBA10378</strain>
    </source>
</reference>
<feature type="domain" description="CheR-type methyltransferase" evidence="6">
    <location>
        <begin position="1"/>
        <end position="271"/>
    </location>
</feature>
<dbReference type="PRINTS" id="PR00996">
    <property type="entry name" value="CHERMTFRASE"/>
</dbReference>
<dbReference type="SUPFAM" id="SSF47757">
    <property type="entry name" value="Chemotaxis receptor methyltransferase CheR, N-terminal domain"/>
    <property type="match status" value="1"/>
</dbReference>
<protein>
    <recommendedName>
        <fullName evidence="2">protein-glutamate O-methyltransferase</fullName>
        <ecNumber evidence="2">2.1.1.80</ecNumber>
    </recommendedName>
</protein>
<evidence type="ECO:0000256" key="1">
    <source>
        <dbReference type="ARBA" id="ARBA00001541"/>
    </source>
</evidence>
<keyword evidence="4 7" id="KW-0808">Transferase</keyword>
<evidence type="ECO:0000256" key="2">
    <source>
        <dbReference type="ARBA" id="ARBA00012534"/>
    </source>
</evidence>
<comment type="caution">
    <text evidence="7">The sequence shown here is derived from an EMBL/GenBank/DDBJ whole genome shotgun (WGS) entry which is preliminary data.</text>
</comment>
<keyword evidence="5" id="KW-0949">S-adenosyl-L-methionine</keyword>
<proteinExistence type="predicted"/>
<dbReference type="RefSeq" id="WP_081806109.1">
    <property type="nucleotide sequence ID" value="NZ_CAMYIB010000003.1"/>
</dbReference>
<name>A0A356W6Y6_9PROT</name>
<sequence>MSDSECQMQEEVFNELAELALKGSGQAIPKSKSYLIEARLAAIARREGFGTMADLVHCLKSRANAVFAAEVAAALVSKDTWFFRDREALQRIVEDVLPKRLKASNTGRLKVWCAGGATGQEAYSLAILLEDELPASLRGAKIDILSTDICKVATEKARTARYGHYEVQKGLSIHRLVKHFTRLETGQWEASDALRSRVSFRQHNLLERADGLGNFDVILCRNVLSGMARPARTQVIESVAKQMMPGGMILMGSGENMFGVTDKLEPAREFRGGWVAAGTANAEASAA</sequence>
<gene>
    <name evidence="7" type="ORF">DD728_09500</name>
</gene>
<organism evidence="7 8">
    <name type="scientific">Hyphomonas atlantica</name>
    <dbReference type="NCBI Taxonomy" id="1280948"/>
    <lineage>
        <taxon>Bacteria</taxon>
        <taxon>Pseudomonadati</taxon>
        <taxon>Pseudomonadota</taxon>
        <taxon>Alphaproteobacteria</taxon>
        <taxon>Hyphomonadales</taxon>
        <taxon>Hyphomonadaceae</taxon>
        <taxon>Hyphomonas</taxon>
    </lineage>
</organism>
<dbReference type="Gene3D" id="1.10.155.10">
    <property type="entry name" value="Chemotaxis receptor methyltransferase CheR, N-terminal domain"/>
    <property type="match status" value="1"/>
</dbReference>
<evidence type="ECO:0000256" key="3">
    <source>
        <dbReference type="ARBA" id="ARBA00022603"/>
    </source>
</evidence>
<dbReference type="InterPro" id="IPR022642">
    <property type="entry name" value="CheR_C"/>
</dbReference>
<dbReference type="SUPFAM" id="SSF53335">
    <property type="entry name" value="S-adenosyl-L-methionine-dependent methyltransferases"/>
    <property type="match status" value="1"/>
</dbReference>
<dbReference type="GO" id="GO:0008983">
    <property type="term" value="F:protein-glutamate O-methyltransferase activity"/>
    <property type="evidence" value="ECO:0007669"/>
    <property type="project" value="UniProtKB-EC"/>
</dbReference>
<evidence type="ECO:0000313" key="7">
    <source>
        <dbReference type="EMBL" id="HBQ49103.1"/>
    </source>
</evidence>
<dbReference type="Proteomes" id="UP000263957">
    <property type="component" value="Unassembled WGS sequence"/>
</dbReference>
<evidence type="ECO:0000256" key="5">
    <source>
        <dbReference type="ARBA" id="ARBA00022691"/>
    </source>
</evidence>
<dbReference type="PROSITE" id="PS50123">
    <property type="entry name" value="CHER"/>
    <property type="match status" value="1"/>
</dbReference>
<dbReference type="Gene3D" id="3.40.50.150">
    <property type="entry name" value="Vaccinia Virus protein VP39"/>
    <property type="match status" value="1"/>
</dbReference>
<accession>A0A356W6Y6</accession>
<dbReference type="InterPro" id="IPR036804">
    <property type="entry name" value="CheR_N_sf"/>
</dbReference>
<evidence type="ECO:0000259" key="6">
    <source>
        <dbReference type="PROSITE" id="PS50123"/>
    </source>
</evidence>
<comment type="catalytic activity">
    <reaction evidence="1">
        <text>L-glutamyl-[protein] + S-adenosyl-L-methionine = [protein]-L-glutamate 5-O-methyl ester + S-adenosyl-L-homocysteine</text>
        <dbReference type="Rhea" id="RHEA:24452"/>
        <dbReference type="Rhea" id="RHEA-COMP:10208"/>
        <dbReference type="Rhea" id="RHEA-COMP:10311"/>
        <dbReference type="ChEBI" id="CHEBI:29973"/>
        <dbReference type="ChEBI" id="CHEBI:57856"/>
        <dbReference type="ChEBI" id="CHEBI:59789"/>
        <dbReference type="ChEBI" id="CHEBI:82795"/>
        <dbReference type="EC" id="2.1.1.80"/>
    </reaction>
</comment>
<dbReference type="EMBL" id="DOGS01000193">
    <property type="protein sequence ID" value="HBQ49103.1"/>
    <property type="molecule type" value="Genomic_DNA"/>
</dbReference>
<keyword evidence="3 7" id="KW-0489">Methyltransferase</keyword>